<feature type="non-terminal residue" evidence="1">
    <location>
        <position position="1"/>
    </location>
</feature>
<keyword evidence="2" id="KW-1185">Reference proteome</keyword>
<organism evidence="1 2">
    <name type="scientific">Hygrophoropsis aurantiaca</name>
    <dbReference type="NCBI Taxonomy" id="72124"/>
    <lineage>
        <taxon>Eukaryota</taxon>
        <taxon>Fungi</taxon>
        <taxon>Dikarya</taxon>
        <taxon>Basidiomycota</taxon>
        <taxon>Agaricomycotina</taxon>
        <taxon>Agaricomycetes</taxon>
        <taxon>Agaricomycetidae</taxon>
        <taxon>Boletales</taxon>
        <taxon>Coniophorineae</taxon>
        <taxon>Hygrophoropsidaceae</taxon>
        <taxon>Hygrophoropsis</taxon>
    </lineage>
</organism>
<name>A0ACB8A288_9AGAM</name>
<evidence type="ECO:0000313" key="1">
    <source>
        <dbReference type="EMBL" id="KAH7907287.1"/>
    </source>
</evidence>
<reference evidence="1" key="1">
    <citation type="journal article" date="2021" name="New Phytol.">
        <title>Evolutionary innovations through gain and loss of genes in the ectomycorrhizal Boletales.</title>
        <authorList>
            <person name="Wu G."/>
            <person name="Miyauchi S."/>
            <person name="Morin E."/>
            <person name="Kuo A."/>
            <person name="Drula E."/>
            <person name="Varga T."/>
            <person name="Kohler A."/>
            <person name="Feng B."/>
            <person name="Cao Y."/>
            <person name="Lipzen A."/>
            <person name="Daum C."/>
            <person name="Hundley H."/>
            <person name="Pangilinan J."/>
            <person name="Johnson J."/>
            <person name="Barry K."/>
            <person name="LaButti K."/>
            <person name="Ng V."/>
            <person name="Ahrendt S."/>
            <person name="Min B."/>
            <person name="Choi I.G."/>
            <person name="Park H."/>
            <person name="Plett J.M."/>
            <person name="Magnuson J."/>
            <person name="Spatafora J.W."/>
            <person name="Nagy L.G."/>
            <person name="Henrissat B."/>
            <person name="Grigoriev I.V."/>
            <person name="Yang Z.L."/>
            <person name="Xu J."/>
            <person name="Martin F.M."/>
        </authorList>
    </citation>
    <scope>NUCLEOTIDE SEQUENCE</scope>
    <source>
        <strain evidence="1">ATCC 28755</strain>
    </source>
</reference>
<dbReference type="EMBL" id="MU267919">
    <property type="protein sequence ID" value="KAH7907287.1"/>
    <property type="molecule type" value="Genomic_DNA"/>
</dbReference>
<accession>A0ACB8A288</accession>
<sequence>IARLRCDRQTRSERVLPIIRANEATVKSIASSSGENHRSTGNLIDGQYSEEHLATRTAIRRSFVHRFEERQSVITEKAQKLKEEYMSLHEKWVAHCNRLDNMQKGGTPEESVVPSGRSTRRSAAILGDAVRSDLEMEQIIASLGVEELTDPNYLAIKNVAKIPDMISVTEGSVRSLYDDTNNIVDDPVEFYSSSSALEYWTEEERAIFEAEFAARPKQFGHIAARLPNKTPAQCVTYYYLHKKTHVDFRKAVAQHGAGKRRKNGRRDKQKGNGLMADIRRHDDEVSRATPAAQANGNTTGSRRKRAAILRPNGTEPRRTAPRRSAAQQIERTSTSSGTTPDPEPELQRRRRRATAPVRTILVAGPDEGEAEVSF</sequence>
<comment type="caution">
    <text evidence="1">The sequence shown here is derived from an EMBL/GenBank/DDBJ whole genome shotgun (WGS) entry which is preliminary data.</text>
</comment>
<evidence type="ECO:0000313" key="2">
    <source>
        <dbReference type="Proteomes" id="UP000790377"/>
    </source>
</evidence>
<protein>
    <submittedName>
        <fullName evidence="1">Uncharacterized protein</fullName>
    </submittedName>
</protein>
<proteinExistence type="predicted"/>
<gene>
    <name evidence="1" type="ORF">BJ138DRAFT_1014770</name>
</gene>
<dbReference type="Proteomes" id="UP000790377">
    <property type="component" value="Unassembled WGS sequence"/>
</dbReference>